<protein>
    <recommendedName>
        <fullName evidence="10">Kinesin light chain</fullName>
    </recommendedName>
</protein>
<evidence type="ECO:0000313" key="12">
    <source>
        <dbReference type="WBParaSite" id="TREG1_72490.1"/>
    </source>
</evidence>
<dbReference type="GO" id="GO:0005874">
    <property type="term" value="C:microtubule"/>
    <property type="evidence" value="ECO:0007669"/>
    <property type="project" value="UniProtKB-UniRule"/>
</dbReference>
<dbReference type="GO" id="GO:0005737">
    <property type="term" value="C:cytoplasm"/>
    <property type="evidence" value="ECO:0007669"/>
    <property type="project" value="TreeGrafter"/>
</dbReference>
<evidence type="ECO:0000256" key="8">
    <source>
        <dbReference type="ARBA" id="ARBA00023175"/>
    </source>
</evidence>
<comment type="subunit">
    <text evidence="10">Oligomeric complex composed of two heavy chains and two light chains.</text>
</comment>
<dbReference type="InterPro" id="IPR002151">
    <property type="entry name" value="Kinesin_light"/>
</dbReference>
<dbReference type="SUPFAM" id="SSF48452">
    <property type="entry name" value="TPR-like"/>
    <property type="match status" value="2"/>
</dbReference>
<keyword evidence="4 10" id="KW-0493">Microtubule</keyword>
<comment type="function">
    <text evidence="10">Kinesin is a microtubule-associated force-producing protein that play a role in organelle transport.</text>
</comment>
<dbReference type="WBParaSite" id="TREG1_72490.1">
    <property type="protein sequence ID" value="TREG1_72490.1"/>
    <property type="gene ID" value="TREG1_72490"/>
</dbReference>
<evidence type="ECO:0000256" key="1">
    <source>
        <dbReference type="ARBA" id="ARBA00004245"/>
    </source>
</evidence>
<evidence type="ECO:0000256" key="7">
    <source>
        <dbReference type="ARBA" id="ARBA00023054"/>
    </source>
</evidence>
<organism evidence="11 12">
    <name type="scientific">Trichobilharzia regenti</name>
    <name type="common">Nasal bird schistosome</name>
    <dbReference type="NCBI Taxonomy" id="157069"/>
    <lineage>
        <taxon>Eukaryota</taxon>
        <taxon>Metazoa</taxon>
        <taxon>Spiralia</taxon>
        <taxon>Lophotrochozoa</taxon>
        <taxon>Platyhelminthes</taxon>
        <taxon>Trematoda</taxon>
        <taxon>Digenea</taxon>
        <taxon>Strigeidida</taxon>
        <taxon>Schistosomatoidea</taxon>
        <taxon>Schistosomatidae</taxon>
        <taxon>Trichobilharzia</taxon>
    </lineage>
</organism>
<dbReference type="Proteomes" id="UP000050795">
    <property type="component" value="Unassembled WGS sequence"/>
</dbReference>
<reference evidence="12" key="2">
    <citation type="submission" date="2023-11" db="UniProtKB">
        <authorList>
            <consortium name="WormBaseParasite"/>
        </authorList>
    </citation>
    <scope>IDENTIFICATION</scope>
</reference>
<sequence>MTKPTEETHTANNNISATILTNDTCNNCIDNATTSDDNHINHCNANANESDTINSITSPLTSTLSSPTQNSSILFINPSSCQGDKLNGINITTSEEYLIQLKNLHLKLTSLNHKNNYYHKEFLNQLSNINTIQNKLNTWDNFQLNSLIKNQLDVCIHSNIDLMYEIIRYTEKYECEQTRLSLQYKRLIEENLWLSNEYNILNNKLNKLNESIKEYEAQRIIQHYKYKMRKNADNNSAHNTNTGDQYKCLTESNLSKPNGLFDDDFIKKIISAKMKALYRLTIKYINEGRLDIAIAMCTQLLQDRSKASELTPIDFGVINLLLGVVLSQQKRHLEAITSIEDALKIFEMKVGKEHTCLVDILRQLTHEYVQLGNYKTAEKHLKRAILIKKSITQDKHSEEVMQYEIDLADILLHNQKYTETIELSKDCLKYLRNEYEPEQRNTIIMVRLNILLGKAYLKLGQIDTAYQQIRYILKEALDREATQLSIIDLFERRQYTNTTDKALLQATVYDLYSRLGNEQQIDILKILQAVYKAQNNEYACEQLENFLNTFYPVDK</sequence>
<dbReference type="GO" id="GO:0007018">
    <property type="term" value="P:microtubule-based movement"/>
    <property type="evidence" value="ECO:0007669"/>
    <property type="project" value="TreeGrafter"/>
</dbReference>
<dbReference type="PRINTS" id="PR00381">
    <property type="entry name" value="KINESINLIGHT"/>
</dbReference>
<accession>A0AA85KA43</accession>
<keyword evidence="11" id="KW-1185">Reference proteome</keyword>
<name>A0AA85KA43_TRIRE</name>
<dbReference type="GO" id="GO:0005871">
    <property type="term" value="C:kinesin complex"/>
    <property type="evidence" value="ECO:0007669"/>
    <property type="project" value="UniProtKB-UniRule"/>
</dbReference>
<evidence type="ECO:0000256" key="2">
    <source>
        <dbReference type="ARBA" id="ARBA00009622"/>
    </source>
</evidence>
<evidence type="ECO:0000256" key="10">
    <source>
        <dbReference type="RuleBase" id="RU367020"/>
    </source>
</evidence>
<keyword evidence="7" id="KW-0175">Coiled coil</keyword>
<comment type="subcellular location">
    <subcellularLocation>
        <location evidence="1 10">Cytoplasm</location>
        <location evidence="1 10">Cytoskeleton</location>
    </subcellularLocation>
</comment>
<keyword evidence="6" id="KW-0802">TPR repeat</keyword>
<evidence type="ECO:0000256" key="5">
    <source>
        <dbReference type="ARBA" id="ARBA00022737"/>
    </source>
</evidence>
<dbReference type="PANTHER" id="PTHR45783">
    <property type="entry name" value="KINESIN LIGHT CHAIN"/>
    <property type="match status" value="1"/>
</dbReference>
<proteinExistence type="inferred from homology"/>
<dbReference type="Pfam" id="PF13424">
    <property type="entry name" value="TPR_12"/>
    <property type="match status" value="1"/>
</dbReference>
<dbReference type="PANTHER" id="PTHR45783:SF3">
    <property type="entry name" value="KINESIN LIGHT CHAIN"/>
    <property type="match status" value="1"/>
</dbReference>
<dbReference type="InterPro" id="IPR011990">
    <property type="entry name" value="TPR-like_helical_dom_sf"/>
</dbReference>
<comment type="similarity">
    <text evidence="2 10">Belongs to the kinesin light chain family.</text>
</comment>
<reference evidence="11" key="1">
    <citation type="submission" date="2022-06" db="EMBL/GenBank/DDBJ databases">
        <authorList>
            <person name="Berger JAMES D."/>
            <person name="Berger JAMES D."/>
        </authorList>
    </citation>
    <scope>NUCLEOTIDE SEQUENCE [LARGE SCALE GENOMIC DNA]</scope>
</reference>
<keyword evidence="5" id="KW-0677">Repeat</keyword>
<evidence type="ECO:0000313" key="11">
    <source>
        <dbReference type="Proteomes" id="UP000050795"/>
    </source>
</evidence>
<keyword evidence="9 10" id="KW-0206">Cytoskeleton</keyword>
<dbReference type="InterPro" id="IPR019734">
    <property type="entry name" value="TPR_rpt"/>
</dbReference>
<keyword evidence="8 10" id="KW-0505">Motor protein</keyword>
<dbReference type="AlphaFoldDB" id="A0AA85KA43"/>
<keyword evidence="3 10" id="KW-0963">Cytoplasm</keyword>
<dbReference type="SMART" id="SM00028">
    <property type="entry name" value="TPR"/>
    <property type="match status" value="4"/>
</dbReference>
<dbReference type="Gene3D" id="1.25.40.10">
    <property type="entry name" value="Tetratricopeptide repeat domain"/>
    <property type="match status" value="1"/>
</dbReference>
<evidence type="ECO:0000256" key="3">
    <source>
        <dbReference type="ARBA" id="ARBA00022490"/>
    </source>
</evidence>
<evidence type="ECO:0000256" key="6">
    <source>
        <dbReference type="ARBA" id="ARBA00022803"/>
    </source>
</evidence>
<dbReference type="GO" id="GO:0019894">
    <property type="term" value="F:kinesin binding"/>
    <property type="evidence" value="ECO:0007669"/>
    <property type="project" value="TreeGrafter"/>
</dbReference>
<evidence type="ECO:0000256" key="4">
    <source>
        <dbReference type="ARBA" id="ARBA00022701"/>
    </source>
</evidence>
<evidence type="ECO:0000256" key="9">
    <source>
        <dbReference type="ARBA" id="ARBA00023212"/>
    </source>
</evidence>